<feature type="transmembrane region" description="Helical" evidence="1">
    <location>
        <begin position="50"/>
        <end position="74"/>
    </location>
</feature>
<dbReference type="eggNOG" id="arCOG10175">
    <property type="taxonomic scope" value="Archaea"/>
</dbReference>
<dbReference type="EMBL" id="CP000852">
    <property type="protein sequence ID" value="ABW00976.1"/>
    <property type="molecule type" value="Genomic_DNA"/>
</dbReference>
<dbReference type="GeneID" id="5709797"/>
<feature type="transmembrane region" description="Helical" evidence="1">
    <location>
        <begin position="81"/>
        <end position="103"/>
    </location>
</feature>
<evidence type="ECO:0000313" key="3">
    <source>
        <dbReference type="Proteomes" id="UP000001137"/>
    </source>
</evidence>
<organism evidence="2 3">
    <name type="scientific">Caldivirga maquilingensis (strain ATCC 700844 / DSM 13496 / JCM 10307 / IC-167)</name>
    <dbReference type="NCBI Taxonomy" id="397948"/>
    <lineage>
        <taxon>Archaea</taxon>
        <taxon>Thermoproteota</taxon>
        <taxon>Thermoprotei</taxon>
        <taxon>Thermoproteales</taxon>
        <taxon>Thermoproteaceae</taxon>
        <taxon>Caldivirga</taxon>
    </lineage>
</organism>
<keyword evidence="1" id="KW-0472">Membrane</keyword>
<dbReference type="OrthoDB" id="26975at2157"/>
<dbReference type="STRING" id="397948.Cmaq_0124"/>
<feature type="transmembrane region" description="Helical" evidence="1">
    <location>
        <begin position="133"/>
        <end position="151"/>
    </location>
</feature>
<dbReference type="KEGG" id="cma:Cmaq_0124"/>
<gene>
    <name evidence="2" type="ordered locus">Cmaq_0124</name>
</gene>
<keyword evidence="1" id="KW-0812">Transmembrane</keyword>
<proteinExistence type="predicted"/>
<dbReference type="HOGENOM" id="CLU_086888_0_0_2"/>
<reference evidence="2 3" key="1">
    <citation type="submission" date="2007-10" db="EMBL/GenBank/DDBJ databases">
        <title>Complete sequence of Caldivirga maquilingensis IC-167.</title>
        <authorList>
            <consortium name="US DOE Joint Genome Institute"/>
            <person name="Copeland A."/>
            <person name="Lucas S."/>
            <person name="Lapidus A."/>
            <person name="Barry K."/>
            <person name="Glavina del Rio T."/>
            <person name="Dalin E."/>
            <person name="Tice H."/>
            <person name="Pitluck S."/>
            <person name="Saunders E."/>
            <person name="Brettin T."/>
            <person name="Bruce D."/>
            <person name="Detter J.C."/>
            <person name="Han C."/>
            <person name="Schmutz J."/>
            <person name="Larimer F."/>
            <person name="Land M."/>
            <person name="Hauser L."/>
            <person name="Kyrpides N."/>
            <person name="Ivanova N."/>
            <person name="Biddle J.F."/>
            <person name="Zhang Z."/>
            <person name="Fitz-Gibbon S.T."/>
            <person name="Lowe T.M."/>
            <person name="Saltikov C."/>
            <person name="House C.H."/>
            <person name="Richardson P."/>
        </authorList>
    </citation>
    <scope>NUCLEOTIDE SEQUENCE [LARGE SCALE GENOMIC DNA]</scope>
    <source>
        <strain evidence="3">ATCC 700844 / DSM 13496 / JCM 10307 / IC-167</strain>
    </source>
</reference>
<keyword evidence="1" id="KW-1133">Transmembrane helix</keyword>
<protein>
    <submittedName>
        <fullName evidence="2">Uncharacterized protein</fullName>
    </submittedName>
</protein>
<dbReference type="AlphaFoldDB" id="A8MA44"/>
<sequence length="256" mass="29154">MRLEVMIQVVLALAFVVSWFLLPIYGITGPGLAMVLTPVGYVVDFLGLRYLVVPPTIFAIWLFALTSSLIPIVWRSTRYPLYLSLLLAVLSMTMLTDTILFQWRYMTVRGYVIQPTPTGYIYVQLHHTPSLSLPFYILVIYLVLTLVNTVTRAKWLRFREWSIVEVYQTRGTMTAIKESLRRLGIPYEEFDDGIRVGDLIIKEVHGMITISRVGRNPMATDEIQGLSPEEAIAVVITHAVQYAFKTGSRVVEYEGE</sequence>
<dbReference type="Proteomes" id="UP000001137">
    <property type="component" value="Chromosome"/>
</dbReference>
<evidence type="ECO:0000256" key="1">
    <source>
        <dbReference type="SAM" id="Phobius"/>
    </source>
</evidence>
<accession>A8MA44</accession>
<evidence type="ECO:0000313" key="2">
    <source>
        <dbReference type="EMBL" id="ABW00976.1"/>
    </source>
</evidence>
<keyword evidence="3" id="KW-1185">Reference proteome</keyword>
<dbReference type="RefSeq" id="WP_012185196.1">
    <property type="nucleotide sequence ID" value="NC_009954.1"/>
</dbReference>
<name>A8MA44_CALMQ</name>